<gene>
    <name evidence="8 11" type="primary">gatA</name>
    <name evidence="11" type="ORF">HKD39_12975</name>
</gene>
<evidence type="ECO:0000256" key="1">
    <source>
        <dbReference type="ARBA" id="ARBA00008069"/>
    </source>
</evidence>
<feature type="active site" description="Charge relay system" evidence="8">
    <location>
        <position position="161"/>
    </location>
</feature>
<dbReference type="InterPro" id="IPR020556">
    <property type="entry name" value="Amidase_CS"/>
</dbReference>
<dbReference type="GO" id="GO:0005524">
    <property type="term" value="F:ATP binding"/>
    <property type="evidence" value="ECO:0007669"/>
    <property type="project" value="UniProtKB-KW"/>
</dbReference>
<keyword evidence="4 8" id="KW-0067">ATP-binding</keyword>
<evidence type="ECO:0000256" key="4">
    <source>
        <dbReference type="ARBA" id="ARBA00022840"/>
    </source>
</evidence>
<comment type="caution">
    <text evidence="11">The sequence shown here is derived from an EMBL/GenBank/DDBJ whole genome shotgun (WGS) entry which is preliminary data.</text>
</comment>
<evidence type="ECO:0000313" key="11">
    <source>
        <dbReference type="EMBL" id="NNG36605.1"/>
    </source>
</evidence>
<dbReference type="EMBL" id="JABEND010000007">
    <property type="protein sequence ID" value="NNG36605.1"/>
    <property type="molecule type" value="Genomic_DNA"/>
</dbReference>
<comment type="catalytic activity">
    <reaction evidence="7 8">
        <text>L-glutamyl-tRNA(Gln) + L-glutamine + ATP + H2O = L-glutaminyl-tRNA(Gln) + L-glutamate + ADP + phosphate + H(+)</text>
        <dbReference type="Rhea" id="RHEA:17521"/>
        <dbReference type="Rhea" id="RHEA-COMP:9681"/>
        <dbReference type="Rhea" id="RHEA-COMP:9684"/>
        <dbReference type="ChEBI" id="CHEBI:15377"/>
        <dbReference type="ChEBI" id="CHEBI:15378"/>
        <dbReference type="ChEBI" id="CHEBI:29985"/>
        <dbReference type="ChEBI" id="CHEBI:30616"/>
        <dbReference type="ChEBI" id="CHEBI:43474"/>
        <dbReference type="ChEBI" id="CHEBI:58359"/>
        <dbReference type="ChEBI" id="CHEBI:78520"/>
        <dbReference type="ChEBI" id="CHEBI:78521"/>
        <dbReference type="ChEBI" id="CHEBI:456216"/>
        <dbReference type="EC" id="6.3.5.7"/>
    </reaction>
</comment>
<dbReference type="GO" id="GO:0030956">
    <property type="term" value="C:glutamyl-tRNA(Gln) amidotransferase complex"/>
    <property type="evidence" value="ECO:0007669"/>
    <property type="project" value="InterPro"/>
</dbReference>
<dbReference type="GO" id="GO:0006412">
    <property type="term" value="P:translation"/>
    <property type="evidence" value="ECO:0007669"/>
    <property type="project" value="UniProtKB-UniRule"/>
</dbReference>
<dbReference type="HAMAP" id="MF_00120">
    <property type="entry name" value="GatA"/>
    <property type="match status" value="1"/>
</dbReference>
<evidence type="ECO:0000256" key="7">
    <source>
        <dbReference type="ARBA" id="ARBA00047407"/>
    </source>
</evidence>
<accession>A0A849A7Y5</accession>
<evidence type="ECO:0000256" key="2">
    <source>
        <dbReference type="ARBA" id="ARBA00022598"/>
    </source>
</evidence>
<comment type="function">
    <text evidence="6 8">Allows the formation of correctly charged Gln-tRNA(Gln) through the transamidation of misacylated Glu-tRNA(Gln) in organisms which lack glutaminyl-tRNA synthetase. The reaction takes place in the presence of glutamine and ATP through an activated gamma-phospho-Glu-tRNA(Gln).</text>
</comment>
<evidence type="ECO:0000256" key="9">
    <source>
        <dbReference type="SAM" id="MobiDB-lite"/>
    </source>
</evidence>
<feature type="region of interest" description="Disordered" evidence="9">
    <location>
        <begin position="502"/>
        <end position="526"/>
    </location>
</feature>
<dbReference type="NCBIfam" id="TIGR00132">
    <property type="entry name" value="gatA"/>
    <property type="match status" value="1"/>
</dbReference>
<dbReference type="PANTHER" id="PTHR11895">
    <property type="entry name" value="TRANSAMIDASE"/>
    <property type="match status" value="1"/>
</dbReference>
<keyword evidence="12" id="KW-1185">Reference proteome</keyword>
<dbReference type="Proteomes" id="UP000562984">
    <property type="component" value="Unassembled WGS sequence"/>
</dbReference>
<evidence type="ECO:0000256" key="8">
    <source>
        <dbReference type="HAMAP-Rule" id="MF_00120"/>
    </source>
</evidence>
<dbReference type="GO" id="GO:0050567">
    <property type="term" value="F:glutaminyl-tRNA synthase (glutamine-hydrolyzing) activity"/>
    <property type="evidence" value="ECO:0007669"/>
    <property type="project" value="UniProtKB-UniRule"/>
</dbReference>
<dbReference type="PROSITE" id="PS00571">
    <property type="entry name" value="AMIDASES"/>
    <property type="match status" value="1"/>
</dbReference>
<sequence length="526" mass="54450">MTSSAATDLTRRTAAELAADIASGEVSAVEVTQAHLDRIAEAEPQVHAFLHVSGELARQQAEQVDRARAAGEQPASSLAGVPLGLKDIVVQQGVPATAGSKMLEGWIPPYNATVTDRLRAAGIVILGKTNLDEFAMGSSTENSAYGPTHNPWDLDRIPGGSGGGSAAALAAFEAPLTIGTDTGGSIRQPAAVTGTVGAKPTYGGVSRYGVISLASSLDQVGPCARTVLDAAMLHEVIGGHDPRDSTSIPQPVPSVVDAVRRGQRDGVAGMRIGVVRQLSGDGYQAGVLSSFRRAVDTLAAAGAEIVEVDCPHFEYGLAAYYLILPSECSSNLARYDAMRYGLRVDTSAIGEPMETAEQVMSATRGAGFGAETKRRIMLGTYALSAGYYDAYYGSALKVRTLIRRDFDAAFDAADVLISPASPVTAFALGEKADDPMAMYLNDLATIPGSLAGIPAMSVPSGLAQDTGLPVGLQIMAPALGEEKMYRVAAAFESAYIAEHGSSVPQQVPPLGTPAGPESAATQERAS</sequence>
<name>A0A849A7Y5_9ACTN</name>
<keyword evidence="5 8" id="KW-0648">Protein biosynthesis</keyword>
<keyword evidence="2 8" id="KW-0436">Ligase</keyword>
<evidence type="ECO:0000259" key="10">
    <source>
        <dbReference type="Pfam" id="PF01425"/>
    </source>
</evidence>
<dbReference type="Pfam" id="PF01425">
    <property type="entry name" value="Amidase"/>
    <property type="match status" value="1"/>
</dbReference>
<evidence type="ECO:0000313" key="12">
    <source>
        <dbReference type="Proteomes" id="UP000562984"/>
    </source>
</evidence>
<dbReference type="EC" id="6.3.5.7" evidence="8"/>
<evidence type="ECO:0000256" key="5">
    <source>
        <dbReference type="ARBA" id="ARBA00022917"/>
    </source>
</evidence>
<evidence type="ECO:0000256" key="3">
    <source>
        <dbReference type="ARBA" id="ARBA00022741"/>
    </source>
</evidence>
<feature type="active site" description="Acyl-ester intermediate" evidence="8">
    <location>
        <position position="185"/>
    </location>
</feature>
<dbReference type="SUPFAM" id="SSF75304">
    <property type="entry name" value="Amidase signature (AS) enzymes"/>
    <property type="match status" value="1"/>
</dbReference>
<organism evidence="11 12">
    <name type="scientific">Nakamurella aerolata</name>
    <dbReference type="NCBI Taxonomy" id="1656892"/>
    <lineage>
        <taxon>Bacteria</taxon>
        <taxon>Bacillati</taxon>
        <taxon>Actinomycetota</taxon>
        <taxon>Actinomycetes</taxon>
        <taxon>Nakamurellales</taxon>
        <taxon>Nakamurellaceae</taxon>
        <taxon>Nakamurella</taxon>
    </lineage>
</organism>
<dbReference type="InterPro" id="IPR004412">
    <property type="entry name" value="GatA"/>
</dbReference>
<protein>
    <recommendedName>
        <fullName evidence="8">Glutamyl-tRNA(Gln) amidotransferase subunit A</fullName>
        <shortName evidence="8">Glu-ADT subunit A</shortName>
        <ecNumber evidence="8">6.3.5.7</ecNumber>
    </recommendedName>
</protein>
<dbReference type="InterPro" id="IPR036928">
    <property type="entry name" value="AS_sf"/>
</dbReference>
<dbReference type="Gene3D" id="3.90.1300.10">
    <property type="entry name" value="Amidase signature (AS) domain"/>
    <property type="match status" value="1"/>
</dbReference>
<dbReference type="PANTHER" id="PTHR11895:SF151">
    <property type="entry name" value="GLUTAMYL-TRNA(GLN) AMIDOTRANSFERASE SUBUNIT A"/>
    <property type="match status" value="1"/>
</dbReference>
<keyword evidence="11" id="KW-0808">Transferase</keyword>
<reference evidence="11 12" key="1">
    <citation type="submission" date="2020-05" db="EMBL/GenBank/DDBJ databases">
        <title>Nakamurella sp. DB0629 isolated from air conditioner.</title>
        <authorList>
            <person name="Kim D.H."/>
            <person name="Kim D.-U."/>
        </authorList>
    </citation>
    <scope>NUCLEOTIDE SEQUENCE [LARGE SCALE GENOMIC DNA]</scope>
    <source>
        <strain evidence="11 12">DB0629</strain>
    </source>
</reference>
<dbReference type="GO" id="GO:0016740">
    <property type="term" value="F:transferase activity"/>
    <property type="evidence" value="ECO:0007669"/>
    <property type="project" value="UniProtKB-KW"/>
</dbReference>
<dbReference type="RefSeq" id="WP_171200298.1">
    <property type="nucleotide sequence ID" value="NZ_JABEND010000007.1"/>
</dbReference>
<dbReference type="InterPro" id="IPR023631">
    <property type="entry name" value="Amidase_dom"/>
</dbReference>
<feature type="active site" description="Charge relay system" evidence="8">
    <location>
        <position position="86"/>
    </location>
</feature>
<comment type="similarity">
    <text evidence="1 8">Belongs to the amidase family. GatA subfamily.</text>
</comment>
<evidence type="ECO:0000256" key="6">
    <source>
        <dbReference type="ARBA" id="ARBA00025295"/>
    </source>
</evidence>
<proteinExistence type="inferred from homology"/>
<comment type="subunit">
    <text evidence="8">Heterotrimer of A, B and C subunits.</text>
</comment>
<dbReference type="AlphaFoldDB" id="A0A849A7Y5"/>
<dbReference type="InterPro" id="IPR000120">
    <property type="entry name" value="Amidase"/>
</dbReference>
<keyword evidence="3 8" id="KW-0547">Nucleotide-binding</keyword>
<feature type="domain" description="Amidase" evidence="10">
    <location>
        <begin position="30"/>
        <end position="483"/>
    </location>
</feature>